<gene>
    <name evidence="6" type="ORF">GCM10011358_03780</name>
</gene>
<protein>
    <recommendedName>
        <fullName evidence="8">Anthranilate phosphoribosyltransferase</fullName>
    </recommendedName>
</protein>
<keyword evidence="3" id="KW-0822">Tryptophan biosynthesis</keyword>
<proteinExistence type="predicted"/>
<feature type="domain" description="Glycosyl transferase family 3" evidence="4">
    <location>
        <begin position="115"/>
        <end position="331"/>
    </location>
</feature>
<dbReference type="Proteomes" id="UP000617355">
    <property type="component" value="Unassembled WGS sequence"/>
</dbReference>
<evidence type="ECO:0000256" key="1">
    <source>
        <dbReference type="ARBA" id="ARBA00022676"/>
    </source>
</evidence>
<dbReference type="NCBIfam" id="NF006564">
    <property type="entry name" value="PRK09071.1"/>
    <property type="match status" value="1"/>
</dbReference>
<feature type="domain" description="Glycosyl transferase family 3 N-terminal" evidence="5">
    <location>
        <begin position="27"/>
        <end position="81"/>
    </location>
</feature>
<evidence type="ECO:0000256" key="3">
    <source>
        <dbReference type="ARBA" id="ARBA00022822"/>
    </source>
</evidence>
<evidence type="ECO:0000313" key="6">
    <source>
        <dbReference type="EMBL" id="GGD22508.1"/>
    </source>
</evidence>
<organism evidence="6 7">
    <name type="scientific">Sinisalibacter lacisalsi</name>
    <dbReference type="NCBI Taxonomy" id="1526570"/>
    <lineage>
        <taxon>Bacteria</taxon>
        <taxon>Pseudomonadati</taxon>
        <taxon>Pseudomonadota</taxon>
        <taxon>Alphaproteobacteria</taxon>
        <taxon>Rhodobacterales</taxon>
        <taxon>Roseobacteraceae</taxon>
        <taxon>Sinisalibacter</taxon>
    </lineage>
</organism>
<dbReference type="InterPro" id="IPR036320">
    <property type="entry name" value="Glycosyl_Trfase_fam3_N_dom_sf"/>
</dbReference>
<keyword evidence="3" id="KW-0057">Aromatic amino acid biosynthesis</keyword>
<dbReference type="PANTHER" id="PTHR43285">
    <property type="entry name" value="ANTHRANILATE PHOSPHORIBOSYLTRANSFERASE"/>
    <property type="match status" value="1"/>
</dbReference>
<dbReference type="RefSeq" id="WP_188525914.1">
    <property type="nucleotide sequence ID" value="NZ_BMGI01000001.1"/>
</dbReference>
<dbReference type="Pfam" id="PF00591">
    <property type="entry name" value="Glycos_transf_3"/>
    <property type="match status" value="1"/>
</dbReference>
<evidence type="ECO:0008006" key="8">
    <source>
        <dbReference type="Google" id="ProtNLM"/>
    </source>
</evidence>
<evidence type="ECO:0000259" key="5">
    <source>
        <dbReference type="Pfam" id="PF02885"/>
    </source>
</evidence>
<evidence type="ECO:0000259" key="4">
    <source>
        <dbReference type="Pfam" id="PF00591"/>
    </source>
</evidence>
<dbReference type="InterPro" id="IPR017459">
    <property type="entry name" value="Glycosyl_Trfase_fam3_N_dom"/>
</dbReference>
<dbReference type="Gene3D" id="3.40.1030.10">
    <property type="entry name" value="Nucleoside phosphorylase/phosphoribosyltransferase catalytic domain"/>
    <property type="match status" value="1"/>
</dbReference>
<keyword evidence="2" id="KW-0808">Transferase</keyword>
<accession>A0ABQ1QBW6</accession>
<evidence type="ECO:0000256" key="2">
    <source>
        <dbReference type="ARBA" id="ARBA00022679"/>
    </source>
</evidence>
<name>A0ABQ1QBW6_9RHOB</name>
<dbReference type="InterPro" id="IPR005940">
    <property type="entry name" value="Anthranilate_Pribosyl_Tfrase"/>
</dbReference>
<dbReference type="SUPFAM" id="SSF47648">
    <property type="entry name" value="Nucleoside phosphorylase/phosphoribosyltransferase N-terminal domain"/>
    <property type="match status" value="1"/>
</dbReference>
<keyword evidence="7" id="KW-1185">Reference proteome</keyword>
<evidence type="ECO:0000313" key="7">
    <source>
        <dbReference type="Proteomes" id="UP000617355"/>
    </source>
</evidence>
<keyword evidence="3" id="KW-0028">Amino-acid biosynthesis</keyword>
<comment type="caution">
    <text evidence="6">The sequence shown here is derived from an EMBL/GenBank/DDBJ whole genome shotgun (WGS) entry which is preliminary data.</text>
</comment>
<dbReference type="SUPFAM" id="SSF52418">
    <property type="entry name" value="Nucleoside phosphorylase/phosphoribosyltransferase catalytic domain"/>
    <property type="match status" value="1"/>
</dbReference>
<dbReference type="InterPro" id="IPR000312">
    <property type="entry name" value="Glycosyl_Trfase_fam3"/>
</dbReference>
<keyword evidence="1" id="KW-0328">Glycosyltransferase</keyword>
<dbReference type="PANTHER" id="PTHR43285:SF2">
    <property type="entry name" value="ANTHRANILATE PHOSPHORIBOSYLTRANSFERASE"/>
    <property type="match status" value="1"/>
</dbReference>
<sequence length="344" mass="38286">MKDQARIVDPNNPHPFSRFVAILGRGKTKQRHLTLEESRESMAMILRGETEPEQIGAFLMLLRLKEEAPEEIAGFAMGARDTFDLPENVPAVDFDWSSYAGKRIQLPWYILSVMALVGAGYKVFMHGTEGHTPGRVYTRDVLVHLGLPICGSLQEAADQIEGQGFAFVPLEVLSPALRELINLRPILGLRSPVHSFTRMLNPFNAPTVMQGIFHRGFMDIHSGAAQLLGLENAAVFRGDGGEIERRPNKPTPVWTTHGSTDLQIEEWPQVLDDGHAPPDPEMDVNRLMKVWRGEDDDEYAREAIVGTMAVALKTAGKADTMEEADALARQIWNDRDMTKLPVQG</sequence>
<reference evidence="7" key="1">
    <citation type="journal article" date="2019" name="Int. J. Syst. Evol. Microbiol.">
        <title>The Global Catalogue of Microorganisms (GCM) 10K type strain sequencing project: providing services to taxonomists for standard genome sequencing and annotation.</title>
        <authorList>
            <consortium name="The Broad Institute Genomics Platform"/>
            <consortium name="The Broad Institute Genome Sequencing Center for Infectious Disease"/>
            <person name="Wu L."/>
            <person name="Ma J."/>
        </authorList>
    </citation>
    <scope>NUCLEOTIDE SEQUENCE [LARGE SCALE GENOMIC DNA]</scope>
    <source>
        <strain evidence="7">CGMCC 1.12922</strain>
    </source>
</reference>
<dbReference type="InterPro" id="IPR035902">
    <property type="entry name" value="Nuc_phospho_transferase"/>
</dbReference>
<dbReference type="Pfam" id="PF02885">
    <property type="entry name" value="Glycos_trans_3N"/>
    <property type="match status" value="1"/>
</dbReference>
<dbReference type="EMBL" id="BMGI01000001">
    <property type="protein sequence ID" value="GGD22508.1"/>
    <property type="molecule type" value="Genomic_DNA"/>
</dbReference>
<dbReference type="Gene3D" id="1.20.970.10">
    <property type="entry name" value="Transferase, Pyrimidine Nucleoside Phosphorylase, Chain C"/>
    <property type="match status" value="1"/>
</dbReference>